<reference evidence="2" key="1">
    <citation type="submission" date="2017-09" db="EMBL/GenBank/DDBJ databases">
        <title>Depth-based differentiation of microbial function through sediment-hosted aquifers and enrichment of novel symbionts in the deep terrestrial subsurface.</title>
        <authorList>
            <person name="Probst A.J."/>
            <person name="Ladd B."/>
            <person name="Jarett J.K."/>
            <person name="Geller-Mcgrath D.E."/>
            <person name="Sieber C.M.K."/>
            <person name="Emerson J.B."/>
            <person name="Anantharaman K."/>
            <person name="Thomas B.C."/>
            <person name="Malmstrom R."/>
            <person name="Stieglmeier M."/>
            <person name="Klingl A."/>
            <person name="Woyke T."/>
            <person name="Ryan C.M."/>
            <person name="Banfield J.F."/>
        </authorList>
    </citation>
    <scope>NUCLEOTIDE SEQUENCE [LARGE SCALE GENOMIC DNA]</scope>
</reference>
<gene>
    <name evidence="1" type="ORF">COS55_02755</name>
</gene>
<evidence type="ECO:0000313" key="2">
    <source>
        <dbReference type="Proteomes" id="UP000230399"/>
    </source>
</evidence>
<organism evidence="1 2">
    <name type="scientific">Candidatus Shapirobacteria bacterium CG03_land_8_20_14_0_80_40_19</name>
    <dbReference type="NCBI Taxonomy" id="1974880"/>
    <lineage>
        <taxon>Bacteria</taxon>
        <taxon>Candidatus Shapironibacteriota</taxon>
    </lineage>
</organism>
<evidence type="ECO:0000313" key="1">
    <source>
        <dbReference type="EMBL" id="PIV00819.1"/>
    </source>
</evidence>
<dbReference type="AlphaFoldDB" id="A0A2M7BCK1"/>
<proteinExistence type="predicted"/>
<feature type="non-terminal residue" evidence="1">
    <location>
        <position position="1"/>
    </location>
</feature>
<comment type="caution">
    <text evidence="1">The sequence shown here is derived from an EMBL/GenBank/DDBJ whole genome shotgun (WGS) entry which is preliminary data.</text>
</comment>
<name>A0A2M7BCK1_9BACT</name>
<dbReference type="EMBL" id="PEVD01000042">
    <property type="protein sequence ID" value="PIV00819.1"/>
    <property type="molecule type" value="Genomic_DNA"/>
</dbReference>
<accession>A0A2M7BCK1</accession>
<dbReference type="Proteomes" id="UP000230399">
    <property type="component" value="Unassembled WGS sequence"/>
</dbReference>
<sequence length="74" mass="8533">YASGKIVYKDIDGELKENQEIVVKYQARGSSLFVNAIRDEQDNIEEDVTVWRLINSESQFISYFENKLSSLLGK</sequence>
<protein>
    <submittedName>
        <fullName evidence="1">Uncharacterized protein</fullName>
    </submittedName>
</protein>